<keyword evidence="4" id="KW-1185">Reference proteome</keyword>
<feature type="compositionally biased region" description="Polar residues" evidence="2">
    <location>
        <begin position="492"/>
        <end position="518"/>
    </location>
</feature>
<dbReference type="InterPro" id="IPR015943">
    <property type="entry name" value="WD40/YVTN_repeat-like_dom_sf"/>
</dbReference>
<dbReference type="OrthoDB" id="1602884at2759"/>
<dbReference type="PROSITE" id="PS50082">
    <property type="entry name" value="WD_REPEATS_2"/>
    <property type="match status" value="1"/>
</dbReference>
<proteinExistence type="predicted"/>
<evidence type="ECO:0000256" key="1">
    <source>
        <dbReference type="PROSITE-ProRule" id="PRU00221"/>
    </source>
</evidence>
<dbReference type="GO" id="GO:0060236">
    <property type="term" value="P:regulation of mitotic spindle organization"/>
    <property type="evidence" value="ECO:0007669"/>
    <property type="project" value="TreeGrafter"/>
</dbReference>
<dbReference type="AlphaFoldDB" id="A0A388LME4"/>
<accession>A0A388LME4</accession>
<evidence type="ECO:0000313" key="4">
    <source>
        <dbReference type="Proteomes" id="UP000265515"/>
    </source>
</evidence>
<keyword evidence="1" id="KW-0853">WD repeat</keyword>
<organism evidence="3 4">
    <name type="scientific">Chara braunii</name>
    <name type="common">Braun's stonewort</name>
    <dbReference type="NCBI Taxonomy" id="69332"/>
    <lineage>
        <taxon>Eukaryota</taxon>
        <taxon>Viridiplantae</taxon>
        <taxon>Streptophyta</taxon>
        <taxon>Charophyceae</taxon>
        <taxon>Charales</taxon>
        <taxon>Characeae</taxon>
        <taxon>Chara</taxon>
    </lineage>
</organism>
<dbReference type="GO" id="GO:0010968">
    <property type="term" value="P:regulation of microtubule nucleation"/>
    <property type="evidence" value="ECO:0007669"/>
    <property type="project" value="InterPro"/>
</dbReference>
<reference evidence="3 4" key="1">
    <citation type="journal article" date="2018" name="Cell">
        <title>The Chara Genome: Secondary Complexity and Implications for Plant Terrestrialization.</title>
        <authorList>
            <person name="Nishiyama T."/>
            <person name="Sakayama H."/>
            <person name="Vries J.D."/>
            <person name="Buschmann H."/>
            <person name="Saint-Marcoux D."/>
            <person name="Ullrich K.K."/>
            <person name="Haas F.B."/>
            <person name="Vanderstraeten L."/>
            <person name="Becker D."/>
            <person name="Lang D."/>
            <person name="Vosolsobe S."/>
            <person name="Rombauts S."/>
            <person name="Wilhelmsson P.K.I."/>
            <person name="Janitza P."/>
            <person name="Kern R."/>
            <person name="Heyl A."/>
            <person name="Rumpler F."/>
            <person name="Villalobos L.I.A.C."/>
            <person name="Clay J.M."/>
            <person name="Skokan R."/>
            <person name="Toyoda A."/>
            <person name="Suzuki Y."/>
            <person name="Kagoshima H."/>
            <person name="Schijlen E."/>
            <person name="Tajeshwar N."/>
            <person name="Catarino B."/>
            <person name="Hetherington A.J."/>
            <person name="Saltykova A."/>
            <person name="Bonnot C."/>
            <person name="Breuninger H."/>
            <person name="Symeonidi A."/>
            <person name="Radhakrishnan G.V."/>
            <person name="Van Nieuwerburgh F."/>
            <person name="Deforce D."/>
            <person name="Chang C."/>
            <person name="Karol K.G."/>
            <person name="Hedrich R."/>
            <person name="Ulvskov P."/>
            <person name="Glockner G."/>
            <person name="Delwiche C.F."/>
            <person name="Petrasek J."/>
            <person name="Van de Peer Y."/>
            <person name="Friml J."/>
            <person name="Beilby M."/>
            <person name="Dolan L."/>
            <person name="Kohara Y."/>
            <person name="Sugano S."/>
            <person name="Fujiyama A."/>
            <person name="Delaux P.-M."/>
            <person name="Quint M."/>
            <person name="TheiBen G."/>
            <person name="Hagemann M."/>
            <person name="Harholt J."/>
            <person name="Dunand C."/>
            <person name="Zachgo S."/>
            <person name="Langdale J."/>
            <person name="Maumus F."/>
            <person name="Straeten D.V.D."/>
            <person name="Gould S.B."/>
            <person name="Rensing S.A."/>
        </authorList>
    </citation>
    <scope>NUCLEOTIDE SEQUENCE [LARGE SCALE GENOMIC DNA]</scope>
    <source>
        <strain evidence="3 4">S276</strain>
    </source>
</reference>
<dbReference type="GO" id="GO:0000919">
    <property type="term" value="P:cell plate assembly"/>
    <property type="evidence" value="ECO:0007669"/>
    <property type="project" value="TreeGrafter"/>
</dbReference>
<dbReference type="PANTHER" id="PTHR45096">
    <property type="entry name" value="PROTEIN NEDD1"/>
    <property type="match status" value="1"/>
</dbReference>
<dbReference type="InterPro" id="IPR044621">
    <property type="entry name" value="NEDD1"/>
</dbReference>
<name>A0A388LME4_CHABU</name>
<dbReference type="GO" id="GO:0140496">
    <property type="term" value="F:gamma-tubulin complex binding"/>
    <property type="evidence" value="ECO:0007669"/>
    <property type="project" value="InterPro"/>
</dbReference>
<feature type="compositionally biased region" description="Polar residues" evidence="2">
    <location>
        <begin position="708"/>
        <end position="723"/>
    </location>
</feature>
<feature type="compositionally biased region" description="Low complexity" evidence="2">
    <location>
        <begin position="476"/>
        <end position="485"/>
    </location>
</feature>
<evidence type="ECO:0000256" key="2">
    <source>
        <dbReference type="SAM" id="MobiDB-lite"/>
    </source>
</evidence>
<feature type="compositionally biased region" description="Basic and acidic residues" evidence="2">
    <location>
        <begin position="441"/>
        <end position="466"/>
    </location>
</feature>
<feature type="repeat" description="WD" evidence="1">
    <location>
        <begin position="101"/>
        <end position="143"/>
    </location>
</feature>
<dbReference type="STRING" id="69332.A0A388LME4"/>
<feature type="region of interest" description="Disordered" evidence="2">
    <location>
        <begin position="275"/>
        <end position="330"/>
    </location>
</feature>
<dbReference type="GO" id="GO:0005828">
    <property type="term" value="C:kinetochore microtubule"/>
    <property type="evidence" value="ECO:0007669"/>
    <property type="project" value="TreeGrafter"/>
</dbReference>
<feature type="region of interest" description="Disordered" evidence="2">
    <location>
        <begin position="635"/>
        <end position="755"/>
    </location>
</feature>
<feature type="region of interest" description="Disordered" evidence="2">
    <location>
        <begin position="419"/>
        <end position="519"/>
    </location>
</feature>
<comment type="caution">
    <text evidence="3">The sequence shown here is derived from an EMBL/GenBank/DDBJ whole genome shotgun (WGS) entry which is preliminary data.</text>
</comment>
<dbReference type="SUPFAM" id="SSF50978">
    <property type="entry name" value="WD40 repeat-like"/>
    <property type="match status" value="1"/>
</dbReference>
<dbReference type="GO" id="GO:2000694">
    <property type="term" value="P:regulation of phragmoplast microtubule organization"/>
    <property type="evidence" value="ECO:0007669"/>
    <property type="project" value="TreeGrafter"/>
</dbReference>
<dbReference type="InterPro" id="IPR036322">
    <property type="entry name" value="WD40_repeat_dom_sf"/>
</dbReference>
<evidence type="ECO:0000313" key="3">
    <source>
        <dbReference type="EMBL" id="GBG83488.1"/>
    </source>
</evidence>
<dbReference type="GO" id="GO:0032467">
    <property type="term" value="P:positive regulation of cytokinesis"/>
    <property type="evidence" value="ECO:0007669"/>
    <property type="project" value="TreeGrafter"/>
</dbReference>
<dbReference type="OMA" id="KEHPIND"/>
<dbReference type="InterPro" id="IPR001680">
    <property type="entry name" value="WD40_rpt"/>
</dbReference>
<protein>
    <submittedName>
        <fullName evidence="3">Uncharacterized protein</fullName>
    </submittedName>
</protein>
<gene>
    <name evidence="3" type="ORF">CBR_g37200</name>
</gene>
<dbReference type="SMART" id="SM00320">
    <property type="entry name" value="WD40"/>
    <property type="match status" value="5"/>
</dbReference>
<sequence>MNGGRMGALPVDGSEPDHMDDAVHALCLSKGSRYLCTGGKGKVLRVWDTRKKLCIKTLKGHSDLITGAMYNQKEDQLASISVSGDLLLHNLQTGTRATEIKDPQRQALRALEYSPHRRSFLVTAGDEGTVNIWDTNSRGLKATWPKKHSAPATGVCFSPTDAKFVVSAGLDKRLIFYDITNKTPVSTVVAEAPLSSLAIKDDGRVLAVGTNNGRILFYDIRRSTWLSNSAIKAYPSQALVALSWQHSTPSPVGKGSMDAMTTVSEEVALLGAKPEDVPLIPDPMPSGMEGRARSHTVPTGGGPARSASAPSRRVDREQNSSMKGSGPSDGILGLTTAASGAMSASFGGGTGPPVILSTVSSTLPNHLRVNGAISSLQTARMSSLNGEMDVFSPLVDVQPLMQPLAKCYEGIGMGSIPSPIPEKAVDGVPNFDSDDGSLGSAREEGSKLPNIEELRIDTRRRLERVQSNRQAGASGGSRKSWGSRSGEPRALTPSQEDPSGSRTPAGSSAIESTPTTSGYDAMMDRVIERSPSVTPPAMWGGDAPLVTPVVGNGRSSGAGSDTGASYLTSRFLPPYHSYLPAASLVSRLDASTFPSTASSGTSSTAGMAGTTSLSSWISGTEAFAGSSLPLMAGAVPPAAPSRWHKSSAVPGPNGANLDIGGRGGASSGAMSVIREGVSMPSDGGGAEQSSEGEKSRDGGRSRRSDPSNNVASPNTDARQNNDVGSALPDSHPMWGRGGYLPSPQQNLTAGPGSEVADVPQPSNFALQLVQNVVSETLGNLGRAMHEQTQNLHLDVLRQFHMQQMETRSMYEELMTNQSVLFDEIRALQREVQKLRHMY</sequence>
<dbReference type="Gramene" id="GBG83488">
    <property type="protein sequence ID" value="GBG83488"/>
    <property type="gene ID" value="CBR_g37200"/>
</dbReference>
<dbReference type="Pfam" id="PF00400">
    <property type="entry name" value="WD40"/>
    <property type="match status" value="1"/>
</dbReference>
<dbReference type="Gene3D" id="2.130.10.10">
    <property type="entry name" value="YVTN repeat-like/Quinoprotein amine dehydrogenase"/>
    <property type="match status" value="2"/>
</dbReference>
<dbReference type="EMBL" id="BFEA01000441">
    <property type="protein sequence ID" value="GBG83488.1"/>
    <property type="molecule type" value="Genomic_DNA"/>
</dbReference>
<dbReference type="Proteomes" id="UP000265515">
    <property type="component" value="Unassembled WGS sequence"/>
</dbReference>
<dbReference type="PANTHER" id="PTHR45096:SF1">
    <property type="entry name" value="PROTEIN NEDD1"/>
    <property type="match status" value="1"/>
</dbReference>
<feature type="compositionally biased region" description="Basic and acidic residues" evidence="2">
    <location>
        <begin position="691"/>
        <end position="705"/>
    </location>
</feature>